<dbReference type="RefSeq" id="XP_070865651.1">
    <property type="nucleotide sequence ID" value="XM_071010665.1"/>
</dbReference>
<evidence type="ECO:0000256" key="1">
    <source>
        <dbReference type="SAM" id="MobiDB-lite"/>
    </source>
</evidence>
<feature type="compositionally biased region" description="Polar residues" evidence="1">
    <location>
        <begin position="93"/>
        <end position="102"/>
    </location>
</feature>
<dbReference type="PROSITE" id="PS50076">
    <property type="entry name" value="DNAJ_2"/>
    <property type="match status" value="1"/>
</dbReference>
<protein>
    <recommendedName>
        <fullName evidence="2">J domain-containing protein</fullName>
    </recommendedName>
</protein>
<gene>
    <name evidence="3" type="ORF">VTJ83DRAFT_4201</name>
</gene>
<feature type="region of interest" description="Disordered" evidence="1">
    <location>
        <begin position="404"/>
        <end position="581"/>
    </location>
</feature>
<reference evidence="3 4" key="1">
    <citation type="journal article" date="2024" name="Commun. Biol.">
        <title>Comparative genomic analysis of thermophilic fungi reveals convergent evolutionary adaptations and gene losses.</title>
        <authorList>
            <person name="Steindorff A.S."/>
            <person name="Aguilar-Pontes M.V."/>
            <person name="Robinson A.J."/>
            <person name="Andreopoulos B."/>
            <person name="LaButti K."/>
            <person name="Kuo A."/>
            <person name="Mondo S."/>
            <person name="Riley R."/>
            <person name="Otillar R."/>
            <person name="Haridas S."/>
            <person name="Lipzen A."/>
            <person name="Grimwood J."/>
            <person name="Schmutz J."/>
            <person name="Clum A."/>
            <person name="Reid I.D."/>
            <person name="Moisan M.C."/>
            <person name="Butler G."/>
            <person name="Nguyen T.T.M."/>
            <person name="Dewar K."/>
            <person name="Conant G."/>
            <person name="Drula E."/>
            <person name="Henrissat B."/>
            <person name="Hansel C."/>
            <person name="Singer S."/>
            <person name="Hutchinson M.I."/>
            <person name="de Vries R.P."/>
            <person name="Natvig D.O."/>
            <person name="Powell A.J."/>
            <person name="Tsang A."/>
            <person name="Grigoriev I.V."/>
        </authorList>
    </citation>
    <scope>NUCLEOTIDE SEQUENCE [LARGE SCALE GENOMIC DNA]</scope>
    <source>
        <strain evidence="3 4">ATCC 22073</strain>
    </source>
</reference>
<dbReference type="Pfam" id="PF00226">
    <property type="entry name" value="DnaJ"/>
    <property type="match status" value="1"/>
</dbReference>
<feature type="compositionally biased region" description="Low complexity" evidence="1">
    <location>
        <begin position="563"/>
        <end position="581"/>
    </location>
</feature>
<feature type="region of interest" description="Disordered" evidence="1">
    <location>
        <begin position="78"/>
        <end position="384"/>
    </location>
</feature>
<dbReference type="InterPro" id="IPR036869">
    <property type="entry name" value="J_dom_sf"/>
</dbReference>
<feature type="compositionally biased region" description="Low complexity" evidence="1">
    <location>
        <begin position="119"/>
        <end position="128"/>
    </location>
</feature>
<name>A0ABR4DBC8_9PEZI</name>
<dbReference type="SMART" id="SM00271">
    <property type="entry name" value="DnaJ"/>
    <property type="match status" value="1"/>
</dbReference>
<dbReference type="PANTHER" id="PTHR24074">
    <property type="entry name" value="CO-CHAPERONE PROTEIN DJLA"/>
    <property type="match status" value="1"/>
</dbReference>
<feature type="compositionally biased region" description="Basic and acidic residues" evidence="1">
    <location>
        <begin position="280"/>
        <end position="289"/>
    </location>
</feature>
<proteinExistence type="predicted"/>
<dbReference type="PRINTS" id="PR00625">
    <property type="entry name" value="JDOMAIN"/>
</dbReference>
<feature type="compositionally biased region" description="Low complexity" evidence="1">
    <location>
        <begin position="534"/>
        <end position="546"/>
    </location>
</feature>
<feature type="compositionally biased region" description="Basic and acidic residues" evidence="1">
    <location>
        <begin position="131"/>
        <end position="157"/>
    </location>
</feature>
<feature type="compositionally biased region" description="Pro residues" evidence="1">
    <location>
        <begin position="109"/>
        <end position="118"/>
    </location>
</feature>
<feature type="domain" description="J" evidence="2">
    <location>
        <begin position="9"/>
        <end position="75"/>
    </location>
</feature>
<organism evidence="3 4">
    <name type="scientific">Remersonia thermophila</name>
    <dbReference type="NCBI Taxonomy" id="72144"/>
    <lineage>
        <taxon>Eukaryota</taxon>
        <taxon>Fungi</taxon>
        <taxon>Dikarya</taxon>
        <taxon>Ascomycota</taxon>
        <taxon>Pezizomycotina</taxon>
        <taxon>Sordariomycetes</taxon>
        <taxon>Sordariomycetidae</taxon>
        <taxon>Sordariales</taxon>
        <taxon>Sordariales incertae sedis</taxon>
        <taxon>Remersonia</taxon>
    </lineage>
</organism>
<comment type="caution">
    <text evidence="3">The sequence shown here is derived from an EMBL/GenBank/DDBJ whole genome shotgun (WGS) entry which is preliminary data.</text>
</comment>
<evidence type="ECO:0000259" key="2">
    <source>
        <dbReference type="PROSITE" id="PS50076"/>
    </source>
</evidence>
<feature type="region of interest" description="Disordered" evidence="1">
    <location>
        <begin position="638"/>
        <end position="663"/>
    </location>
</feature>
<keyword evidence="4" id="KW-1185">Reference proteome</keyword>
<dbReference type="EMBL" id="JAZGUE010000004">
    <property type="protein sequence ID" value="KAL2266924.1"/>
    <property type="molecule type" value="Genomic_DNA"/>
</dbReference>
<dbReference type="InterPro" id="IPR050817">
    <property type="entry name" value="DjlA_DnaK_co-chaperone"/>
</dbReference>
<feature type="compositionally biased region" description="Pro residues" evidence="1">
    <location>
        <begin position="170"/>
        <end position="180"/>
    </location>
</feature>
<feature type="compositionally biased region" description="Basic and acidic residues" evidence="1">
    <location>
        <begin position="464"/>
        <end position="474"/>
    </location>
</feature>
<dbReference type="Gene3D" id="1.10.287.110">
    <property type="entry name" value="DnaJ domain"/>
    <property type="match status" value="1"/>
</dbReference>
<evidence type="ECO:0000313" key="3">
    <source>
        <dbReference type="EMBL" id="KAL2266924.1"/>
    </source>
</evidence>
<dbReference type="SUPFAM" id="SSF46565">
    <property type="entry name" value="Chaperone J-domain"/>
    <property type="match status" value="1"/>
</dbReference>
<evidence type="ECO:0000313" key="4">
    <source>
        <dbReference type="Proteomes" id="UP001600064"/>
    </source>
</evidence>
<feature type="compositionally biased region" description="Basic and acidic residues" evidence="1">
    <location>
        <begin position="649"/>
        <end position="658"/>
    </location>
</feature>
<sequence>MVKLDLDHDYYADLELPGPVDVAEVKKQFRKLAFKYHPDRNPGEEEAAKEKFHIIQAAHEILTDPVQKAKVDAARQQRASARYPGASGVRGNPWQNMANDVNQKYGAPPRRPPMPARQPAPTAASAASTKHHWDWAQKAKSKSESMRAHMDAWDRARPQPKPAPSSSTRPAPPPREPQPPRTASQARKQEAAFGNRKAGYASGSPTDDEPPAKSQHYATGPPPAVPPRKSAPAPTPSFADPAPQFDHPFVETDRQRTPYAANVGEKTNVFENVNVNRAKSMRDGIRRTQDSAVDPPPTPPHRQRSASTGSEKPPFASPTAQPSFKFPSRASARYSPHAAEANSAPPGASFPETPRPASPASSTHATVNGHAASVPSSPKVFSVPMDDNVKAQSRFTRNSADNINTHFEADDGTGASGFQFGSGGADDSFVRAKQRARGQGSPLRNGFTAAPEPAGEAPRQPDAGVKKSDFHPEQWEDLGPEIFVPPQAAKPTVSPTRPLRPIKKPRPVRTATAGAAGATDDEASGDDRVRESPARSGANGSRRSSAMDIDTPPSEPTKAEWRPSSVGGSAGATPAVAVPTAEPRLGAGLKIPNLKPNTVGSEDMDGFTRPLFAEFRNVEPFAPPKPSGLDSFADLSTNLPFPSRPSAKLHLDPEKEMTPPRPPRQVVVPAPPQAPRPPQGLCVPSAVKATAPHPQWAPYAAAFEAYMTEWYAFNRKMTDHFAARQRQMENRGFGWVNMRGDHGVDEYLEALETDKFVRQKWIAACEAHDLHFREFMGVRQRVLGGLMN</sequence>
<accession>A0ABR4DBC8</accession>
<feature type="compositionally biased region" description="Low complexity" evidence="1">
    <location>
        <begin position="373"/>
        <end position="384"/>
    </location>
</feature>
<dbReference type="Proteomes" id="UP001600064">
    <property type="component" value="Unassembled WGS sequence"/>
</dbReference>
<dbReference type="CDD" id="cd06257">
    <property type="entry name" value="DnaJ"/>
    <property type="match status" value="1"/>
</dbReference>
<dbReference type="GeneID" id="98125309"/>
<dbReference type="InterPro" id="IPR001623">
    <property type="entry name" value="DnaJ_domain"/>
</dbReference>